<feature type="domain" description="Cas12f1-like TNB" evidence="2">
    <location>
        <begin position="37"/>
        <end position="105"/>
    </location>
</feature>
<evidence type="ECO:0000256" key="1">
    <source>
        <dbReference type="ARBA" id="ARBA00023125"/>
    </source>
</evidence>
<organism evidence="3 4">
    <name type="scientific">Planobispora takensis</name>
    <dbReference type="NCBI Taxonomy" id="1367882"/>
    <lineage>
        <taxon>Bacteria</taxon>
        <taxon>Bacillati</taxon>
        <taxon>Actinomycetota</taxon>
        <taxon>Actinomycetes</taxon>
        <taxon>Streptosporangiales</taxon>
        <taxon>Streptosporangiaceae</taxon>
        <taxon>Planobispora</taxon>
    </lineage>
</organism>
<keyword evidence="1" id="KW-0238">DNA-binding</keyword>
<evidence type="ECO:0000313" key="3">
    <source>
        <dbReference type="EMBL" id="GII01104.1"/>
    </source>
</evidence>
<keyword evidence="4" id="KW-1185">Reference proteome</keyword>
<name>A0A8J3WSV9_9ACTN</name>
<dbReference type="GO" id="GO:0003677">
    <property type="term" value="F:DNA binding"/>
    <property type="evidence" value="ECO:0007669"/>
    <property type="project" value="UniProtKB-KW"/>
</dbReference>
<sequence length="152" mass="15953">MADAQRIGRGIAVEELAGIRRVRLQPSQRATLSSWPFHRLGAFLAYEACCSGVPYAQVDPACASQVCPVLRCRNTSRGNRPHRGVFCCRSCGFAGPADHIAVCNVAGRAQVAWAFVNAPNDPAVEDGAVCPAHVGQAAEKGAGLGLQPWGVG</sequence>
<dbReference type="AlphaFoldDB" id="A0A8J3WSV9"/>
<gene>
    <name evidence="3" type="ORF">Pta02_31120</name>
</gene>
<dbReference type="EMBL" id="BOOK01000021">
    <property type="protein sequence ID" value="GII01104.1"/>
    <property type="molecule type" value="Genomic_DNA"/>
</dbReference>
<protein>
    <recommendedName>
        <fullName evidence="2">Cas12f1-like TNB domain-containing protein</fullName>
    </recommendedName>
</protein>
<evidence type="ECO:0000259" key="2">
    <source>
        <dbReference type="Pfam" id="PF07282"/>
    </source>
</evidence>
<proteinExistence type="predicted"/>
<comment type="caution">
    <text evidence="3">The sequence shown here is derived from an EMBL/GenBank/DDBJ whole genome shotgun (WGS) entry which is preliminary data.</text>
</comment>
<dbReference type="Pfam" id="PF07282">
    <property type="entry name" value="Cas12f1-like_TNB"/>
    <property type="match status" value="1"/>
</dbReference>
<reference evidence="3" key="1">
    <citation type="submission" date="2021-01" db="EMBL/GenBank/DDBJ databases">
        <title>Whole genome shotgun sequence of Planobispora takensis NBRC 109077.</title>
        <authorList>
            <person name="Komaki H."/>
            <person name="Tamura T."/>
        </authorList>
    </citation>
    <scope>NUCLEOTIDE SEQUENCE</scope>
    <source>
        <strain evidence="3">NBRC 109077</strain>
    </source>
</reference>
<dbReference type="Proteomes" id="UP000634476">
    <property type="component" value="Unassembled WGS sequence"/>
</dbReference>
<dbReference type="InterPro" id="IPR010095">
    <property type="entry name" value="Cas12f1-like_TNB"/>
</dbReference>
<evidence type="ECO:0000313" key="4">
    <source>
        <dbReference type="Proteomes" id="UP000634476"/>
    </source>
</evidence>
<accession>A0A8J3WSV9</accession>